<gene>
    <name evidence="2" type="ORF">XENOCAPTIV_009471</name>
</gene>
<organism evidence="2 3">
    <name type="scientific">Xenoophorus captivus</name>
    <dbReference type="NCBI Taxonomy" id="1517983"/>
    <lineage>
        <taxon>Eukaryota</taxon>
        <taxon>Metazoa</taxon>
        <taxon>Chordata</taxon>
        <taxon>Craniata</taxon>
        <taxon>Vertebrata</taxon>
        <taxon>Euteleostomi</taxon>
        <taxon>Actinopterygii</taxon>
        <taxon>Neopterygii</taxon>
        <taxon>Teleostei</taxon>
        <taxon>Neoteleostei</taxon>
        <taxon>Acanthomorphata</taxon>
        <taxon>Ovalentaria</taxon>
        <taxon>Atherinomorphae</taxon>
        <taxon>Cyprinodontiformes</taxon>
        <taxon>Goodeidae</taxon>
        <taxon>Xenoophorus</taxon>
    </lineage>
</organism>
<protein>
    <submittedName>
        <fullName evidence="2">Uncharacterized protein</fullName>
    </submittedName>
</protein>
<reference evidence="2 3" key="1">
    <citation type="submission" date="2021-06" db="EMBL/GenBank/DDBJ databases">
        <authorList>
            <person name="Palmer J.M."/>
        </authorList>
    </citation>
    <scope>NUCLEOTIDE SEQUENCE [LARGE SCALE GENOMIC DNA]</scope>
    <source>
        <strain evidence="2 3">XC_2019</strain>
        <tissue evidence="2">Muscle</tissue>
    </source>
</reference>
<evidence type="ECO:0000313" key="3">
    <source>
        <dbReference type="Proteomes" id="UP001434883"/>
    </source>
</evidence>
<evidence type="ECO:0000313" key="2">
    <source>
        <dbReference type="EMBL" id="MEQ2198209.1"/>
    </source>
</evidence>
<feature type="compositionally biased region" description="Basic and acidic residues" evidence="1">
    <location>
        <begin position="122"/>
        <end position="131"/>
    </location>
</feature>
<dbReference type="Proteomes" id="UP001434883">
    <property type="component" value="Unassembled WGS sequence"/>
</dbReference>
<name>A0ABV0QQW6_9TELE</name>
<dbReference type="EMBL" id="JAHRIN010018942">
    <property type="protein sequence ID" value="MEQ2198209.1"/>
    <property type="molecule type" value="Genomic_DNA"/>
</dbReference>
<feature type="region of interest" description="Disordered" evidence="1">
    <location>
        <begin position="106"/>
        <end position="131"/>
    </location>
</feature>
<evidence type="ECO:0000256" key="1">
    <source>
        <dbReference type="SAM" id="MobiDB-lite"/>
    </source>
</evidence>
<comment type="caution">
    <text evidence="2">The sequence shown here is derived from an EMBL/GenBank/DDBJ whole genome shotgun (WGS) entry which is preliminary data.</text>
</comment>
<proteinExistence type="predicted"/>
<keyword evidence="3" id="KW-1185">Reference proteome</keyword>
<accession>A0ABV0QQW6</accession>
<sequence length="131" mass="14228">MEMANLLLDWLEVWGGFFPQSALTPGLVEIERQRTVTEIGTLFDLIPGGRDAVDRLPPFLAPVPAPEELVIEPPLLLVPIPAPKELKVEPPPLLVSVTKAVPEGFEDELPSLTDPYPVPGPDPERSVGEPP</sequence>